<reference evidence="17 18" key="1">
    <citation type="journal article" date="2020" name="G3 (Bethesda)">
        <title>CeMbio - The Caenorhabditis elegans Microbiome Resource.</title>
        <authorList>
            <person name="Dirksen P."/>
            <person name="Assie A."/>
            <person name="Zimmermann J."/>
            <person name="Zhang F."/>
            <person name="Tietje A.M."/>
            <person name="Marsh S.A."/>
            <person name="Felix M.A."/>
            <person name="Shapira M."/>
            <person name="Kaleta C."/>
            <person name="Schulenburg H."/>
            <person name="Samuel B."/>
        </authorList>
    </citation>
    <scope>NUCLEOTIDE SEQUENCE [LARGE SCALE GENOMIC DNA]</scope>
    <source>
        <strain evidence="17 18">BIGb0172</strain>
    </source>
</reference>
<dbReference type="GO" id="GO:0000155">
    <property type="term" value="F:phosphorelay sensor kinase activity"/>
    <property type="evidence" value="ECO:0007669"/>
    <property type="project" value="InterPro"/>
</dbReference>
<keyword evidence="7 14" id="KW-0812">Transmembrane</keyword>
<evidence type="ECO:0000256" key="8">
    <source>
        <dbReference type="ARBA" id="ARBA00022741"/>
    </source>
</evidence>
<dbReference type="SMART" id="SM00388">
    <property type="entry name" value="HisKA"/>
    <property type="match status" value="1"/>
</dbReference>
<evidence type="ECO:0000256" key="9">
    <source>
        <dbReference type="ARBA" id="ARBA00022777"/>
    </source>
</evidence>
<feature type="transmembrane region" description="Helical" evidence="14">
    <location>
        <begin position="12"/>
        <end position="33"/>
    </location>
</feature>
<dbReference type="Gene3D" id="1.10.287.130">
    <property type="match status" value="1"/>
</dbReference>
<evidence type="ECO:0000256" key="11">
    <source>
        <dbReference type="ARBA" id="ARBA00022989"/>
    </source>
</evidence>
<gene>
    <name evidence="17" type="ORF">HS961_17965</name>
</gene>
<evidence type="ECO:0000259" key="15">
    <source>
        <dbReference type="PROSITE" id="PS50109"/>
    </source>
</evidence>
<dbReference type="PRINTS" id="PR00344">
    <property type="entry name" value="BCTRLSENSOR"/>
</dbReference>
<dbReference type="PROSITE" id="PS50109">
    <property type="entry name" value="HIS_KIN"/>
    <property type="match status" value="1"/>
</dbReference>
<evidence type="ECO:0000256" key="1">
    <source>
        <dbReference type="ARBA" id="ARBA00000085"/>
    </source>
</evidence>
<keyword evidence="18" id="KW-1185">Reference proteome</keyword>
<dbReference type="InterPro" id="IPR004358">
    <property type="entry name" value="Sig_transdc_His_kin-like_C"/>
</dbReference>
<feature type="transmembrane region" description="Helical" evidence="14">
    <location>
        <begin position="163"/>
        <end position="181"/>
    </location>
</feature>
<dbReference type="Gene3D" id="3.30.565.10">
    <property type="entry name" value="Histidine kinase-like ATPase, C-terminal domain"/>
    <property type="match status" value="1"/>
</dbReference>
<dbReference type="Pfam" id="PF00512">
    <property type="entry name" value="HisKA"/>
    <property type="match status" value="1"/>
</dbReference>
<accession>A0A7G5EKP4</accession>
<dbReference type="Pfam" id="PF00672">
    <property type="entry name" value="HAMP"/>
    <property type="match status" value="1"/>
</dbReference>
<dbReference type="InterPro" id="IPR003594">
    <property type="entry name" value="HATPase_dom"/>
</dbReference>
<keyword evidence="10 14" id="KW-0067">ATP-binding</keyword>
<keyword evidence="9 14" id="KW-0418">Kinase</keyword>
<evidence type="ECO:0000256" key="13">
    <source>
        <dbReference type="ARBA" id="ARBA00023136"/>
    </source>
</evidence>
<evidence type="ECO:0000256" key="14">
    <source>
        <dbReference type="RuleBase" id="RU364088"/>
    </source>
</evidence>
<dbReference type="EMBL" id="CP058554">
    <property type="protein sequence ID" value="QMV74569.1"/>
    <property type="molecule type" value="Genomic_DNA"/>
</dbReference>
<dbReference type="InterPro" id="IPR036097">
    <property type="entry name" value="HisK_dim/P_sf"/>
</dbReference>
<dbReference type="EC" id="2.7.13.3" evidence="14"/>
<evidence type="ECO:0000256" key="3">
    <source>
        <dbReference type="ARBA" id="ARBA00022475"/>
    </source>
</evidence>
<dbReference type="NCBIfam" id="TIGR01386">
    <property type="entry name" value="cztS_silS_copS"/>
    <property type="match status" value="1"/>
</dbReference>
<comment type="catalytic activity">
    <reaction evidence="1 14">
        <text>ATP + protein L-histidine = ADP + protein N-phospho-L-histidine.</text>
        <dbReference type="EC" id="2.7.13.3"/>
    </reaction>
</comment>
<dbReference type="CDD" id="cd00075">
    <property type="entry name" value="HATPase"/>
    <property type="match status" value="1"/>
</dbReference>
<dbReference type="PROSITE" id="PS50885">
    <property type="entry name" value="HAMP"/>
    <property type="match status" value="1"/>
</dbReference>
<evidence type="ECO:0000259" key="16">
    <source>
        <dbReference type="PROSITE" id="PS50885"/>
    </source>
</evidence>
<organism evidence="17 18">
    <name type="scientific">Comamonas piscis</name>
    <dbReference type="NCBI Taxonomy" id="1562974"/>
    <lineage>
        <taxon>Bacteria</taxon>
        <taxon>Pseudomonadati</taxon>
        <taxon>Pseudomonadota</taxon>
        <taxon>Betaproteobacteria</taxon>
        <taxon>Burkholderiales</taxon>
        <taxon>Comamonadaceae</taxon>
        <taxon>Comamonas</taxon>
    </lineage>
</organism>
<protein>
    <recommendedName>
        <fullName evidence="14">Sensor protein</fullName>
        <ecNumber evidence="14">2.7.13.3</ecNumber>
    </recommendedName>
</protein>
<dbReference type="SUPFAM" id="SSF47384">
    <property type="entry name" value="Homodimeric domain of signal transducing histidine kinase"/>
    <property type="match status" value="1"/>
</dbReference>
<evidence type="ECO:0000313" key="17">
    <source>
        <dbReference type="EMBL" id="QMV74569.1"/>
    </source>
</evidence>
<dbReference type="InterPro" id="IPR003661">
    <property type="entry name" value="HisK_dim/P_dom"/>
</dbReference>
<evidence type="ECO:0000256" key="7">
    <source>
        <dbReference type="ARBA" id="ARBA00022692"/>
    </source>
</evidence>
<evidence type="ECO:0000256" key="12">
    <source>
        <dbReference type="ARBA" id="ARBA00023012"/>
    </source>
</evidence>
<dbReference type="KEGG" id="cpis:HS961_17965"/>
<dbReference type="InterPro" id="IPR036890">
    <property type="entry name" value="HATPase_C_sf"/>
</dbReference>
<keyword evidence="12 14" id="KW-0902">Two-component regulatory system</keyword>
<dbReference type="InterPro" id="IPR006290">
    <property type="entry name" value="CztS_silS_copS"/>
</dbReference>
<dbReference type="RefSeq" id="WP_182324337.1">
    <property type="nucleotide sequence ID" value="NZ_CP058554.1"/>
</dbReference>
<dbReference type="Gene3D" id="6.10.340.10">
    <property type="match status" value="1"/>
</dbReference>
<keyword evidence="4 14" id="KW-0997">Cell inner membrane</keyword>
<evidence type="ECO:0000256" key="5">
    <source>
        <dbReference type="ARBA" id="ARBA00022553"/>
    </source>
</evidence>
<dbReference type="GO" id="GO:0005524">
    <property type="term" value="F:ATP binding"/>
    <property type="evidence" value="ECO:0007669"/>
    <property type="project" value="UniProtKB-KW"/>
</dbReference>
<evidence type="ECO:0000313" key="18">
    <source>
        <dbReference type="Proteomes" id="UP000515240"/>
    </source>
</evidence>
<comment type="subcellular location">
    <subcellularLocation>
        <location evidence="2 14">Cell inner membrane</location>
    </subcellularLocation>
</comment>
<feature type="domain" description="HAMP" evidence="16">
    <location>
        <begin position="182"/>
        <end position="235"/>
    </location>
</feature>
<proteinExistence type="predicted"/>
<dbReference type="AlphaFoldDB" id="A0A7G5EKP4"/>
<evidence type="ECO:0000256" key="6">
    <source>
        <dbReference type="ARBA" id="ARBA00022679"/>
    </source>
</evidence>
<dbReference type="GO" id="GO:0005886">
    <property type="term" value="C:plasma membrane"/>
    <property type="evidence" value="ECO:0007669"/>
    <property type="project" value="UniProtKB-SubCell"/>
</dbReference>
<dbReference type="InterPro" id="IPR003660">
    <property type="entry name" value="HAMP_dom"/>
</dbReference>
<dbReference type="CDD" id="cd00082">
    <property type="entry name" value="HisKA"/>
    <property type="match status" value="1"/>
</dbReference>
<dbReference type="InterPro" id="IPR005467">
    <property type="entry name" value="His_kinase_dom"/>
</dbReference>
<dbReference type="Pfam" id="PF02518">
    <property type="entry name" value="HATPase_c"/>
    <property type="match status" value="1"/>
</dbReference>
<keyword evidence="11 14" id="KW-1133">Transmembrane helix</keyword>
<sequence length="458" mass="51224">MKHQRHASLRLRLASLFALASAVLFALMGIYVYSALEREVAYRDDMALLGRIDRIKSIIKDNNNIDLLKKQPKIYSNMLGNKDNALWIIDGSGELLIEVNPESLPIPVIAELQPQSLFSTSGAKTARMAWKRMQNGESDLIIIASKLLAEREQMMAAYRWNLGAAWLIGVLLAFAFGWEVVRRGLLPLQRLSQQAAAVSPQHLGLRLDAQQQPQELQALTAALNLMLARLEQGYDKLGQFSEDLAHEMRTPLNNLMLQNQLALSQPRALEDYAQLLDSQQEEYERLARMIDNMLFLARAEKPDAALHLESVDVESLSQQLSGYFEGMAQERGIRIEATAQGHLSADKRLIRRALANLLANAIRYGAANSVVTLRCKAPSPNWLDIEVMNQGAPIGEEHLPRIFDRFYRCDASRSHPDDSGGLGLAIVQSIMHMHGGQVLVSSSDSGTQFTLRFPRQSY</sequence>
<keyword evidence="3 14" id="KW-1003">Cell membrane</keyword>
<dbReference type="SUPFAM" id="SSF55874">
    <property type="entry name" value="ATPase domain of HSP90 chaperone/DNA topoisomerase II/histidine kinase"/>
    <property type="match status" value="1"/>
</dbReference>
<evidence type="ECO:0000256" key="4">
    <source>
        <dbReference type="ARBA" id="ARBA00022519"/>
    </source>
</evidence>
<dbReference type="Proteomes" id="UP000515240">
    <property type="component" value="Chromosome"/>
</dbReference>
<keyword evidence="6 14" id="KW-0808">Transferase</keyword>
<keyword evidence="13 14" id="KW-0472">Membrane</keyword>
<dbReference type="InterPro" id="IPR050428">
    <property type="entry name" value="TCS_sensor_his_kinase"/>
</dbReference>
<evidence type="ECO:0000256" key="2">
    <source>
        <dbReference type="ARBA" id="ARBA00004533"/>
    </source>
</evidence>
<keyword evidence="8 14" id="KW-0547">Nucleotide-binding</keyword>
<feature type="domain" description="Histidine kinase" evidence="15">
    <location>
        <begin position="243"/>
        <end position="457"/>
    </location>
</feature>
<dbReference type="SMART" id="SM00387">
    <property type="entry name" value="HATPase_c"/>
    <property type="match status" value="1"/>
</dbReference>
<comment type="function">
    <text evidence="14">Member of a two-component regulatory system.</text>
</comment>
<evidence type="ECO:0000256" key="10">
    <source>
        <dbReference type="ARBA" id="ARBA00022840"/>
    </source>
</evidence>
<dbReference type="SMART" id="SM00304">
    <property type="entry name" value="HAMP"/>
    <property type="match status" value="1"/>
</dbReference>
<dbReference type="PANTHER" id="PTHR45436">
    <property type="entry name" value="SENSOR HISTIDINE KINASE YKOH"/>
    <property type="match status" value="1"/>
</dbReference>
<dbReference type="PANTHER" id="PTHR45436:SF3">
    <property type="entry name" value="SENSOR HISTIDINE KINASE HPRS"/>
    <property type="match status" value="1"/>
</dbReference>
<keyword evidence="5" id="KW-0597">Phosphoprotein</keyword>
<name>A0A7G5EKP4_9BURK</name>